<feature type="domain" description="Core-binding (CB)" evidence="5">
    <location>
        <begin position="2"/>
        <end position="81"/>
    </location>
</feature>
<keyword evidence="2" id="KW-0233">DNA recombination</keyword>
<dbReference type="FunCoup" id="F4BUW6">
    <property type="interactions" value="3"/>
</dbReference>
<dbReference type="GO" id="GO:0003677">
    <property type="term" value="F:DNA binding"/>
    <property type="evidence" value="ECO:0007669"/>
    <property type="project" value="UniProtKB-UniRule"/>
</dbReference>
<dbReference type="PROSITE" id="PS51900">
    <property type="entry name" value="CB"/>
    <property type="match status" value="1"/>
</dbReference>
<dbReference type="Gene3D" id="1.10.443.10">
    <property type="entry name" value="Intergrase catalytic core"/>
    <property type="match status" value="1"/>
</dbReference>
<evidence type="ECO:0000256" key="2">
    <source>
        <dbReference type="ARBA" id="ARBA00023172"/>
    </source>
</evidence>
<dbReference type="InParanoid" id="F4BUW6"/>
<evidence type="ECO:0000256" key="3">
    <source>
        <dbReference type="PROSITE-ProRule" id="PRU01248"/>
    </source>
</evidence>
<dbReference type="GO" id="GO:0015074">
    <property type="term" value="P:DNA integration"/>
    <property type="evidence" value="ECO:0007669"/>
    <property type="project" value="InterPro"/>
</dbReference>
<dbReference type="SUPFAM" id="SSF56349">
    <property type="entry name" value="DNA breaking-rejoining enzymes"/>
    <property type="match status" value="1"/>
</dbReference>
<evidence type="ECO:0000256" key="1">
    <source>
        <dbReference type="ARBA" id="ARBA00023125"/>
    </source>
</evidence>
<dbReference type="InterPro" id="IPR011010">
    <property type="entry name" value="DNA_brk_join_enz"/>
</dbReference>
<evidence type="ECO:0000313" key="6">
    <source>
        <dbReference type="EMBL" id="AEB68356.1"/>
    </source>
</evidence>
<evidence type="ECO:0000259" key="5">
    <source>
        <dbReference type="PROSITE" id="PS51900"/>
    </source>
</evidence>
<dbReference type="InterPro" id="IPR013762">
    <property type="entry name" value="Integrase-like_cat_sf"/>
</dbReference>
<feature type="domain" description="Tyr recombinase" evidence="4">
    <location>
        <begin position="94"/>
        <end position="196"/>
    </location>
</feature>
<dbReference type="InterPro" id="IPR002104">
    <property type="entry name" value="Integrase_catalytic"/>
</dbReference>
<proteinExistence type="predicted"/>
<name>F4BUW6_METSG</name>
<keyword evidence="7" id="KW-1185">Reference proteome</keyword>
<protein>
    <submittedName>
        <fullName evidence="6">Putative integrase</fullName>
    </submittedName>
</protein>
<evidence type="ECO:0000259" key="4">
    <source>
        <dbReference type="PROSITE" id="PS51898"/>
    </source>
</evidence>
<accession>F4BUW6</accession>
<dbReference type="EMBL" id="CP002565">
    <property type="protein sequence ID" value="AEB68356.1"/>
    <property type="molecule type" value="Genomic_DNA"/>
</dbReference>
<dbReference type="InterPro" id="IPR010998">
    <property type="entry name" value="Integrase_recombinase_N"/>
</dbReference>
<dbReference type="HOGENOM" id="CLU_1387584_0_0_2"/>
<sequence>MPAVDQAANRFEHHIRSMGFRDSTINDYVNRLRRYLAFCDTISPDLADAERFRDSLIDRRLSRSSINNYSFVMKNYHQMIGAPIKLPFLKMGSKLPYYFDENDIRAIFNAITNIKYLCVLQIGFYASLRASEVANLDDSDIDLINKTIRIRGGKNDKDAILYLNDICIDTLRKYLKVRPKKIIDGKQPPPILQQQE</sequence>
<dbReference type="KEGG" id="mcj:MCON_1740"/>
<organism evidence="6 7">
    <name type="scientific">Methanothrix soehngenii (strain ATCC 5969 / DSM 3671 / JCM 10134 / NBRC 103675 / OCM 69 / GP-6)</name>
    <name type="common">Methanosaeta concilii</name>
    <dbReference type="NCBI Taxonomy" id="990316"/>
    <lineage>
        <taxon>Archaea</taxon>
        <taxon>Methanobacteriati</taxon>
        <taxon>Methanobacteriota</taxon>
        <taxon>Stenosarchaea group</taxon>
        <taxon>Methanomicrobia</taxon>
        <taxon>Methanotrichales</taxon>
        <taxon>Methanotrichaceae</taxon>
        <taxon>Methanothrix</taxon>
    </lineage>
</organism>
<dbReference type="GO" id="GO:0006310">
    <property type="term" value="P:DNA recombination"/>
    <property type="evidence" value="ECO:0007669"/>
    <property type="project" value="UniProtKB-KW"/>
</dbReference>
<dbReference type="PROSITE" id="PS51898">
    <property type="entry name" value="TYR_RECOMBINASE"/>
    <property type="match status" value="1"/>
</dbReference>
<dbReference type="Pfam" id="PF00589">
    <property type="entry name" value="Phage_integrase"/>
    <property type="match status" value="1"/>
</dbReference>
<keyword evidence="1 3" id="KW-0238">DNA-binding</keyword>
<reference evidence="6 7" key="1">
    <citation type="journal article" date="2011" name="J. Bacteriol.">
        <title>Complete genome sequence of Methanosaeta concilii, a specialist in aceticlastic methanogenesis.</title>
        <authorList>
            <person name="Barber R.D."/>
            <person name="Zhang L."/>
            <person name="Harnack M."/>
            <person name="Olson M.V."/>
            <person name="Kaul R."/>
            <person name="Ingram-Smith C."/>
            <person name="Smith K.S."/>
        </authorList>
    </citation>
    <scope>NUCLEOTIDE SEQUENCE [LARGE SCALE GENOMIC DNA]</scope>
    <source>
        <strain evidence="7">ATCC 5969 / DSM 3671 / JCM 10134 / NBRC 103675 / OCM 69 / GP-6</strain>
    </source>
</reference>
<dbReference type="Gene3D" id="1.10.150.130">
    <property type="match status" value="1"/>
</dbReference>
<dbReference type="Proteomes" id="UP000007807">
    <property type="component" value="Chromosome"/>
</dbReference>
<evidence type="ECO:0000313" key="7">
    <source>
        <dbReference type="Proteomes" id="UP000007807"/>
    </source>
</evidence>
<dbReference type="InterPro" id="IPR044068">
    <property type="entry name" value="CB"/>
</dbReference>
<dbReference type="AlphaFoldDB" id="F4BUW6"/>
<gene>
    <name evidence="6" type="ordered locus">MCON_1740</name>
</gene>